<dbReference type="AlphaFoldDB" id="A0A7S3ND80"/>
<dbReference type="EMBL" id="HBII01031746">
    <property type="protein sequence ID" value="CAE0354228.1"/>
    <property type="molecule type" value="Transcribed_RNA"/>
</dbReference>
<dbReference type="InterPro" id="IPR029052">
    <property type="entry name" value="Metallo-depent_PP-like"/>
</dbReference>
<evidence type="ECO:0000256" key="2">
    <source>
        <dbReference type="ARBA" id="ARBA00022801"/>
    </source>
</evidence>
<dbReference type="PANTHER" id="PTHR10161">
    <property type="entry name" value="TARTRATE-RESISTANT ACID PHOSPHATASE TYPE 5"/>
    <property type="match status" value="1"/>
</dbReference>
<evidence type="ECO:0000313" key="4">
    <source>
        <dbReference type="EMBL" id="CAE0354228.1"/>
    </source>
</evidence>
<dbReference type="GO" id="GO:0016787">
    <property type="term" value="F:hydrolase activity"/>
    <property type="evidence" value="ECO:0007669"/>
    <property type="project" value="UniProtKB-KW"/>
</dbReference>
<evidence type="ECO:0000256" key="1">
    <source>
        <dbReference type="ARBA" id="ARBA00022729"/>
    </source>
</evidence>
<keyword evidence="1" id="KW-0732">Signal</keyword>
<evidence type="ECO:0000259" key="3">
    <source>
        <dbReference type="Pfam" id="PF00149"/>
    </source>
</evidence>
<dbReference type="PANTHER" id="PTHR10161:SF62">
    <property type="entry name" value="CALCINEURIN-LIKE PHOSPHOESTERASE DOMAIN-CONTAINING PROTEIN"/>
    <property type="match status" value="1"/>
</dbReference>
<dbReference type="Pfam" id="PF00149">
    <property type="entry name" value="Metallophos"/>
    <property type="match status" value="1"/>
</dbReference>
<protein>
    <recommendedName>
        <fullName evidence="3">Calcineurin-like phosphoesterase domain-containing protein</fullName>
    </recommendedName>
</protein>
<proteinExistence type="predicted"/>
<organism evidence="4">
    <name type="scientific">Euplotes harpa</name>
    <dbReference type="NCBI Taxonomy" id="151035"/>
    <lineage>
        <taxon>Eukaryota</taxon>
        <taxon>Sar</taxon>
        <taxon>Alveolata</taxon>
        <taxon>Ciliophora</taxon>
        <taxon>Intramacronucleata</taxon>
        <taxon>Spirotrichea</taxon>
        <taxon>Hypotrichia</taxon>
        <taxon>Euplotida</taxon>
        <taxon>Euplotidae</taxon>
        <taxon>Euplotes</taxon>
    </lineage>
</organism>
<accession>A0A7S3ND80</accession>
<gene>
    <name evidence="4" type="ORF">EHAR0213_LOCUS13144</name>
</gene>
<keyword evidence="2" id="KW-0378">Hydrolase</keyword>
<dbReference type="InterPro" id="IPR004843">
    <property type="entry name" value="Calcineurin-like_PHP"/>
</dbReference>
<dbReference type="Gene3D" id="3.60.21.10">
    <property type="match status" value="1"/>
</dbReference>
<name>A0A7S3ND80_9SPIT</name>
<feature type="domain" description="Calcineurin-like phosphoesterase" evidence="3">
    <location>
        <begin position="18"/>
        <end position="235"/>
    </location>
</feature>
<dbReference type="InterPro" id="IPR051558">
    <property type="entry name" value="Metallophosphoesterase_PAP"/>
</dbReference>
<dbReference type="SUPFAM" id="SSF56300">
    <property type="entry name" value="Metallo-dependent phosphatases"/>
    <property type="match status" value="1"/>
</dbReference>
<reference evidence="4" key="1">
    <citation type="submission" date="2021-01" db="EMBL/GenBank/DDBJ databases">
        <authorList>
            <person name="Corre E."/>
            <person name="Pelletier E."/>
            <person name="Niang G."/>
            <person name="Scheremetjew M."/>
            <person name="Finn R."/>
            <person name="Kale V."/>
            <person name="Holt S."/>
            <person name="Cochrane G."/>
            <person name="Meng A."/>
            <person name="Brown T."/>
            <person name="Cohen L."/>
        </authorList>
    </citation>
    <scope>NUCLEOTIDE SEQUENCE</scope>
    <source>
        <strain evidence="4">FSP1.4</strain>
    </source>
</reference>
<sequence>MLNDYNRTDKTPEKDDKFRIMVFGDFGRFENYFRIGETAEVMSQLAQQKHYEYFITTGDNFYPKGIPYMWFRLIPWVAMTNFKRSPIRNTLIYPTLGNHDCYGSTENTINYSNYDSQWTLGEEYYVMKQPMNDDPSKYFVNLMLNSCKLFCPTDEFSDLNEECRDMHIEPGSEDVSVHYQWLEEQLKLYSTNPNVAWLAISMHHPAFLEQGEKKYLLPLLRKYKVDIMFVGHDHWSEYANMDPEYEIRFPNSRRGPVIDDCHGTTEIINTETREVTFPKGVYLHQFLAGSGGADLDDICPYEDQDGKVYWRSIEGYGVLAVEMNSTHFSGRFVIGNQKELYKVNIVNENSARASE</sequence>